<dbReference type="EMBL" id="LSRX01000009">
    <property type="protein sequence ID" value="OLQ14873.1"/>
    <property type="molecule type" value="Genomic_DNA"/>
</dbReference>
<evidence type="ECO:0000313" key="2">
    <source>
        <dbReference type="EMBL" id="OLQ14873.1"/>
    </source>
</evidence>
<feature type="transmembrane region" description="Helical" evidence="1">
    <location>
        <begin position="23"/>
        <end position="42"/>
    </location>
</feature>
<gene>
    <name evidence="2" type="ORF">AK812_SmicGene945</name>
</gene>
<name>A0A1Q9F5B6_SYMMI</name>
<keyword evidence="3" id="KW-1185">Reference proteome</keyword>
<accession>A0A1Q9F5B6</accession>
<keyword evidence="1" id="KW-1133">Transmembrane helix</keyword>
<protein>
    <submittedName>
        <fullName evidence="2">Uncharacterized protein</fullName>
    </submittedName>
</protein>
<proteinExistence type="predicted"/>
<sequence>MLLLLPLLLVAVAVVVVVVMGVVVMASGTAVMVAVVGITSVLRRNVRHVKLRPGRDITQYYTVFLLNLLVAAGAPSFPGGLADGADP</sequence>
<dbReference type="AlphaFoldDB" id="A0A1Q9F5B6"/>
<comment type="caution">
    <text evidence="2">The sequence shown here is derived from an EMBL/GenBank/DDBJ whole genome shotgun (WGS) entry which is preliminary data.</text>
</comment>
<dbReference type="OrthoDB" id="445640at2759"/>
<reference evidence="2 3" key="1">
    <citation type="submission" date="2016-02" db="EMBL/GenBank/DDBJ databases">
        <title>Genome analysis of coral dinoflagellate symbionts highlights evolutionary adaptations to a symbiotic lifestyle.</title>
        <authorList>
            <person name="Aranda M."/>
            <person name="Li Y."/>
            <person name="Liew Y.J."/>
            <person name="Baumgarten S."/>
            <person name="Simakov O."/>
            <person name="Wilson M."/>
            <person name="Piel J."/>
            <person name="Ashoor H."/>
            <person name="Bougouffa S."/>
            <person name="Bajic V.B."/>
            <person name="Ryu T."/>
            <person name="Ravasi T."/>
            <person name="Bayer T."/>
            <person name="Micklem G."/>
            <person name="Kim H."/>
            <person name="Bhak J."/>
            <person name="Lajeunesse T.C."/>
            <person name="Voolstra C.R."/>
        </authorList>
    </citation>
    <scope>NUCLEOTIDE SEQUENCE [LARGE SCALE GENOMIC DNA]</scope>
    <source>
        <strain evidence="2 3">CCMP2467</strain>
    </source>
</reference>
<evidence type="ECO:0000256" key="1">
    <source>
        <dbReference type="SAM" id="Phobius"/>
    </source>
</evidence>
<keyword evidence="1" id="KW-0812">Transmembrane</keyword>
<evidence type="ECO:0000313" key="3">
    <source>
        <dbReference type="Proteomes" id="UP000186817"/>
    </source>
</evidence>
<dbReference type="Proteomes" id="UP000186817">
    <property type="component" value="Unassembled WGS sequence"/>
</dbReference>
<organism evidence="2 3">
    <name type="scientific">Symbiodinium microadriaticum</name>
    <name type="common">Dinoflagellate</name>
    <name type="synonym">Zooxanthella microadriatica</name>
    <dbReference type="NCBI Taxonomy" id="2951"/>
    <lineage>
        <taxon>Eukaryota</taxon>
        <taxon>Sar</taxon>
        <taxon>Alveolata</taxon>
        <taxon>Dinophyceae</taxon>
        <taxon>Suessiales</taxon>
        <taxon>Symbiodiniaceae</taxon>
        <taxon>Symbiodinium</taxon>
    </lineage>
</organism>
<keyword evidence="1" id="KW-0472">Membrane</keyword>
<feature type="transmembrane region" description="Helical" evidence="1">
    <location>
        <begin position="63"/>
        <end position="82"/>
    </location>
</feature>